<dbReference type="EMBL" id="AZFC01000016">
    <property type="protein sequence ID" value="KRL48448.1"/>
    <property type="molecule type" value="Genomic_DNA"/>
</dbReference>
<dbReference type="Gene3D" id="3.10.20.320">
    <property type="entry name" value="Putative peptidoglycan bound protein (lpxtg motif)"/>
    <property type="match status" value="2"/>
</dbReference>
<dbReference type="Pfam" id="PF06458">
    <property type="entry name" value="MucBP"/>
    <property type="match status" value="2"/>
</dbReference>
<feature type="signal peptide" evidence="4">
    <location>
        <begin position="1"/>
        <end position="38"/>
    </location>
</feature>
<evidence type="ECO:0000256" key="2">
    <source>
        <dbReference type="ARBA" id="ARBA00022737"/>
    </source>
</evidence>
<gene>
    <name evidence="6" type="ORF">FD37_GL001582</name>
</gene>
<feature type="chain" id="PRO_5006409617" evidence="4">
    <location>
        <begin position="39"/>
        <end position="713"/>
    </location>
</feature>
<reference evidence="6 7" key="1">
    <citation type="journal article" date="2015" name="Genome Announc.">
        <title>Expanding the biotechnology potential of lactobacilli through comparative genomics of 213 strains and associated genera.</title>
        <authorList>
            <person name="Sun Z."/>
            <person name="Harris H.M."/>
            <person name="McCann A."/>
            <person name="Guo C."/>
            <person name="Argimon S."/>
            <person name="Zhang W."/>
            <person name="Yang X."/>
            <person name="Jeffery I.B."/>
            <person name="Cooney J.C."/>
            <person name="Kagawa T.F."/>
            <person name="Liu W."/>
            <person name="Song Y."/>
            <person name="Salvetti E."/>
            <person name="Wrobel A."/>
            <person name="Rasinkangas P."/>
            <person name="Parkhill J."/>
            <person name="Rea M.C."/>
            <person name="O'Sullivan O."/>
            <person name="Ritari J."/>
            <person name="Douillard F.P."/>
            <person name="Paul Ross R."/>
            <person name="Yang R."/>
            <person name="Briner A.E."/>
            <person name="Felis G.E."/>
            <person name="de Vos W.M."/>
            <person name="Barrangou R."/>
            <person name="Klaenhammer T.R."/>
            <person name="Caufield P.W."/>
            <person name="Cui Y."/>
            <person name="Zhang H."/>
            <person name="O'Toole P.W."/>
        </authorList>
    </citation>
    <scope>NUCLEOTIDE SEQUENCE [LARGE SCALE GENOMIC DNA]</scope>
    <source>
        <strain evidence="6 7">DSM 15429</strain>
    </source>
</reference>
<dbReference type="PATRIC" id="fig|1423805.4.peg.1619"/>
<dbReference type="InterPro" id="IPR025875">
    <property type="entry name" value="Leu-rich_rpt_4"/>
</dbReference>
<evidence type="ECO:0000256" key="3">
    <source>
        <dbReference type="SAM" id="MobiDB-lite"/>
    </source>
</evidence>
<feature type="compositionally biased region" description="Low complexity" evidence="3">
    <location>
        <begin position="89"/>
        <end position="101"/>
    </location>
</feature>
<evidence type="ECO:0000256" key="4">
    <source>
        <dbReference type="SAM" id="SignalP"/>
    </source>
</evidence>
<dbReference type="InterPro" id="IPR050836">
    <property type="entry name" value="SDS22/Internalin_LRR"/>
</dbReference>
<keyword evidence="1" id="KW-0433">Leucine-rich repeat</keyword>
<feature type="compositionally biased region" description="Low complexity" evidence="3">
    <location>
        <begin position="115"/>
        <end position="129"/>
    </location>
</feature>
<dbReference type="SUPFAM" id="SSF52058">
    <property type="entry name" value="L domain-like"/>
    <property type="match status" value="1"/>
</dbReference>
<organism evidence="6 7">
    <name type="scientific">Levilactobacillus spicheri DSM 15429</name>
    <dbReference type="NCBI Taxonomy" id="1423805"/>
    <lineage>
        <taxon>Bacteria</taxon>
        <taxon>Bacillati</taxon>
        <taxon>Bacillota</taxon>
        <taxon>Bacilli</taxon>
        <taxon>Lactobacillales</taxon>
        <taxon>Lactobacillaceae</taxon>
        <taxon>Levilactobacillus</taxon>
    </lineage>
</organism>
<dbReference type="PROSITE" id="PS51450">
    <property type="entry name" value="LRR"/>
    <property type="match status" value="2"/>
</dbReference>
<name>A0A0R1QUI1_9LACO</name>
<proteinExistence type="predicted"/>
<keyword evidence="4" id="KW-0732">Signal</keyword>
<keyword evidence="2" id="KW-0677">Repeat</keyword>
<comment type="caution">
    <text evidence="6">The sequence shown here is derived from an EMBL/GenBank/DDBJ whole genome shotgun (WGS) entry which is preliminary data.</text>
</comment>
<sequence length="713" mass="76659">MSTYHYPQLYSNHTSWWFTSTAITTLITLGLTSQLAHADSPITTPNESTTQTTQIVTIPDSTAIHAQVALTNPTTSLNDNKQNNTEPASTTTPTQSSTKSTVDMPTAPQPHKKATTSTPAASMAPSTTSISESKPTSVTTSTDYSLITKPNVPATPTAATQKGPINIWMPNPNLRKAVLKALRGIDFTTTKKVWNSEDDITQDDLHFLTDLKLLDTYHSGDSTTTDFSLKGLQHAKNLTKLTLSSGLNATPVHYHGNISSIDPLAQLTKLTYLDLSMNKIKDISKLSGLTHLKTLYLDYNYISNFSSLSGIYQQLTDFKYGSQLITLPLLYVDNQTHTATLKTPIVLPDGKRGDLSITPGKTIIDTANYDNPQDTSEDIVHAYYVAGSPSPNTTGGIDFVGLTNPIKTTAPIQDHTIITYPGYDQYLLGEIPTSNSQAPLFYVIQPYQLANEAGSVTTSYQDDHGSPLTDSNVDTSGIVGNPYVTHELSFPNYHLHYILGNPIGTYTNTPITVTYIYTKNVTTPVIAPPVVTPTLTGTVTIHYISDQGTTLQPSQTLTGETGTSYTTNAPNIAGYVLSQQSANTTGIFTATDQIVTYIYALAPTSSGNSDNGNDLTPSPAVLTPTLTITTPATGEAGANKHPGHGQSQPVTSIVITHNASHVISENPAIKFPAMSVIQPTTLPQTGETSPSIWVATLGLILSGLSWFTLRQHH</sequence>
<feature type="compositionally biased region" description="Polar residues" evidence="3">
    <location>
        <begin position="72"/>
        <end position="88"/>
    </location>
</feature>
<feature type="domain" description="MucBP" evidence="5">
    <location>
        <begin position="456"/>
        <end position="518"/>
    </location>
</feature>
<dbReference type="InterPro" id="IPR001611">
    <property type="entry name" value="Leu-rich_rpt"/>
</dbReference>
<evidence type="ECO:0000313" key="6">
    <source>
        <dbReference type="EMBL" id="KRL48448.1"/>
    </source>
</evidence>
<dbReference type="Proteomes" id="UP000051835">
    <property type="component" value="Unassembled WGS sequence"/>
</dbReference>
<dbReference type="RefSeq" id="WP_082605143.1">
    <property type="nucleotide sequence ID" value="NZ_AZFC01000016.1"/>
</dbReference>
<dbReference type="NCBIfam" id="TIGR01167">
    <property type="entry name" value="LPXTG_anchor"/>
    <property type="match status" value="1"/>
</dbReference>
<feature type="region of interest" description="Disordered" evidence="3">
    <location>
        <begin position="72"/>
        <end position="142"/>
    </location>
</feature>
<dbReference type="Pfam" id="PF12799">
    <property type="entry name" value="LRR_4"/>
    <property type="match status" value="1"/>
</dbReference>
<feature type="compositionally biased region" description="Polar residues" evidence="3">
    <location>
        <begin position="130"/>
        <end position="142"/>
    </location>
</feature>
<dbReference type="AlphaFoldDB" id="A0A0R1QUI1"/>
<dbReference type="PANTHER" id="PTHR46652">
    <property type="entry name" value="LEUCINE-RICH REPEAT AND IQ DOMAIN-CONTAINING PROTEIN 1-RELATED"/>
    <property type="match status" value="1"/>
</dbReference>
<dbReference type="InterPro" id="IPR032675">
    <property type="entry name" value="LRR_dom_sf"/>
</dbReference>
<dbReference type="PANTHER" id="PTHR46652:SF3">
    <property type="entry name" value="LEUCINE-RICH REPEAT-CONTAINING PROTEIN 9"/>
    <property type="match status" value="1"/>
</dbReference>
<accession>A0A0R1QUI1</accession>
<dbReference type="InterPro" id="IPR009459">
    <property type="entry name" value="MucBP_dom"/>
</dbReference>
<evidence type="ECO:0000256" key="1">
    <source>
        <dbReference type="ARBA" id="ARBA00022614"/>
    </source>
</evidence>
<evidence type="ECO:0000259" key="5">
    <source>
        <dbReference type="Pfam" id="PF06458"/>
    </source>
</evidence>
<evidence type="ECO:0000313" key="7">
    <source>
        <dbReference type="Proteomes" id="UP000051835"/>
    </source>
</evidence>
<protein>
    <submittedName>
        <fullName evidence="6">GY family cell surface protein</fullName>
    </submittedName>
</protein>
<dbReference type="Gene3D" id="3.80.10.10">
    <property type="entry name" value="Ribonuclease Inhibitor"/>
    <property type="match status" value="1"/>
</dbReference>
<feature type="domain" description="MucBP" evidence="5">
    <location>
        <begin position="538"/>
        <end position="599"/>
    </location>
</feature>
<dbReference type="SMART" id="SM00365">
    <property type="entry name" value="LRR_SD22"/>
    <property type="match status" value="2"/>
</dbReference>